<name>A0ABM4RCC1_BOSIN</name>
<keyword evidence="17" id="KW-0968">Cytoplasmic vesicle</keyword>
<dbReference type="SUPFAM" id="SSF82109">
    <property type="entry name" value="MIR domain"/>
    <property type="match status" value="2"/>
</dbReference>
<protein>
    <recommendedName>
        <fullName evidence="19">Inositol 1,4,5-trisphosphate receptor</fullName>
    </recommendedName>
</protein>
<keyword evidence="5 19" id="KW-0109">Calcium transport</keyword>
<evidence type="ECO:0000256" key="9">
    <source>
        <dbReference type="ARBA" id="ARBA00022824"/>
    </source>
</evidence>
<evidence type="ECO:0000256" key="17">
    <source>
        <dbReference type="ARBA" id="ARBA00023329"/>
    </source>
</evidence>
<feature type="transmembrane region" description="Helical" evidence="19">
    <location>
        <begin position="2252"/>
        <end position="2274"/>
    </location>
</feature>
<evidence type="ECO:0000256" key="1">
    <source>
        <dbReference type="ARBA" id="ARBA00004477"/>
    </source>
</evidence>
<dbReference type="Pfam" id="PF08709">
    <property type="entry name" value="Ins145_P3_rec"/>
    <property type="match status" value="1"/>
</dbReference>
<keyword evidence="7 19" id="KW-0812">Transmembrane</keyword>
<keyword evidence="15 19" id="KW-1071">Ligand-gated ion channel</keyword>
<dbReference type="InterPro" id="IPR035910">
    <property type="entry name" value="RyR/IP3R_RIH_dom_sf"/>
</dbReference>
<dbReference type="InterPro" id="IPR000699">
    <property type="entry name" value="RIH_dom"/>
</dbReference>
<feature type="domain" description="MIR" evidence="21">
    <location>
        <begin position="379"/>
        <end position="435"/>
    </location>
</feature>
<keyword evidence="16 19" id="KW-0407">Ion channel</keyword>
<dbReference type="InterPro" id="IPR000493">
    <property type="entry name" value="InsP3_rcpt"/>
</dbReference>
<feature type="compositionally biased region" description="Basic and acidic residues" evidence="20">
    <location>
        <begin position="1860"/>
        <end position="1874"/>
    </location>
</feature>
<keyword evidence="12 19" id="KW-0406">Ion transport</keyword>
<evidence type="ECO:0000256" key="16">
    <source>
        <dbReference type="ARBA" id="ARBA00023303"/>
    </source>
</evidence>
<proteinExistence type="inferred from homology"/>
<keyword evidence="14 19" id="KW-0675">Receptor</keyword>
<dbReference type="PRINTS" id="PR00779">
    <property type="entry name" value="INSP3RECEPTR"/>
</dbReference>
<evidence type="ECO:0000256" key="6">
    <source>
        <dbReference type="ARBA" id="ARBA00022673"/>
    </source>
</evidence>
<evidence type="ECO:0000259" key="21">
    <source>
        <dbReference type="PROSITE" id="PS50919"/>
    </source>
</evidence>
<evidence type="ECO:0000256" key="3">
    <source>
        <dbReference type="ARBA" id="ARBA00009453"/>
    </source>
</evidence>
<keyword evidence="11 19" id="KW-1133">Transmembrane helix</keyword>
<keyword evidence="6 19" id="KW-0107">Calcium channel</keyword>
<dbReference type="Proteomes" id="UP001652663">
    <property type="component" value="Chromosome 22"/>
</dbReference>
<dbReference type="InterPro" id="IPR016024">
    <property type="entry name" value="ARM-type_fold"/>
</dbReference>
<evidence type="ECO:0000313" key="22">
    <source>
        <dbReference type="Proteomes" id="UP001652663"/>
    </source>
</evidence>
<feature type="region of interest" description="Disordered" evidence="20">
    <location>
        <begin position="1681"/>
        <end position="1708"/>
    </location>
</feature>
<feature type="transmembrane region" description="Helical" evidence="19">
    <location>
        <begin position="2373"/>
        <end position="2398"/>
    </location>
</feature>
<comment type="similarity">
    <text evidence="3 19">Belongs to the InsP3 receptor family.</text>
</comment>
<dbReference type="InterPro" id="IPR013662">
    <property type="entry name" value="RIH_assoc-dom"/>
</dbReference>
<comment type="function">
    <text evidence="19">Receptor for inositol 1,4,5-trisphosphate, a second messenger that mediates the release of intracellular calcium.</text>
</comment>
<keyword evidence="22" id="KW-1185">Reference proteome</keyword>
<keyword evidence="9 19" id="KW-0256">Endoplasmic reticulum</keyword>
<organism evidence="22 23">
    <name type="scientific">Bos indicus</name>
    <name type="common">Zebu</name>
    <dbReference type="NCBI Taxonomy" id="9915"/>
    <lineage>
        <taxon>Eukaryota</taxon>
        <taxon>Metazoa</taxon>
        <taxon>Chordata</taxon>
        <taxon>Craniata</taxon>
        <taxon>Vertebrata</taxon>
        <taxon>Euteleostomi</taxon>
        <taxon>Mammalia</taxon>
        <taxon>Eutheria</taxon>
        <taxon>Laurasiatheria</taxon>
        <taxon>Artiodactyla</taxon>
        <taxon>Ruminantia</taxon>
        <taxon>Pecora</taxon>
        <taxon>Bovidae</taxon>
        <taxon>Bovinae</taxon>
        <taxon>Bos</taxon>
    </lineage>
</organism>
<dbReference type="CDD" id="cd23287">
    <property type="entry name" value="beta-trefoil_MIR_ITPR1"/>
    <property type="match status" value="1"/>
</dbReference>
<evidence type="ECO:0000256" key="12">
    <source>
        <dbReference type="ARBA" id="ARBA00023065"/>
    </source>
</evidence>
<keyword evidence="4 19" id="KW-0813">Transport</keyword>
<dbReference type="PROSITE" id="PS50919">
    <property type="entry name" value="MIR"/>
    <property type="match status" value="3"/>
</dbReference>
<keyword evidence="13 19" id="KW-0472">Membrane</keyword>
<feature type="region of interest" description="Disordered" evidence="20">
    <location>
        <begin position="1729"/>
        <end position="1765"/>
    </location>
</feature>
<dbReference type="InterPro" id="IPR015925">
    <property type="entry name" value="Ryanodine_IP3_receptor"/>
</dbReference>
<evidence type="ECO:0000256" key="15">
    <source>
        <dbReference type="ARBA" id="ARBA00023286"/>
    </source>
</evidence>
<dbReference type="PANTHER" id="PTHR45816">
    <property type="entry name" value="MIR DOMAIN-CONTAINING PROTEIN"/>
    <property type="match status" value="1"/>
</dbReference>
<feature type="region of interest" description="Disordered" evidence="20">
    <location>
        <begin position="1910"/>
        <end position="1929"/>
    </location>
</feature>
<dbReference type="Gene3D" id="2.80.10.50">
    <property type="match status" value="2"/>
</dbReference>
<dbReference type="InterPro" id="IPR036300">
    <property type="entry name" value="MIR_dom_sf"/>
</dbReference>
<feature type="transmembrane region" description="Helical" evidence="19">
    <location>
        <begin position="2418"/>
        <end position="2440"/>
    </location>
</feature>
<feature type="compositionally biased region" description="Low complexity" evidence="20">
    <location>
        <begin position="1005"/>
        <end position="1020"/>
    </location>
</feature>
<evidence type="ECO:0000256" key="11">
    <source>
        <dbReference type="ARBA" id="ARBA00022989"/>
    </source>
</evidence>
<accession>A0ABM4RCC1</accession>
<feature type="transmembrane region" description="Helical" evidence="19">
    <location>
        <begin position="2286"/>
        <end position="2304"/>
    </location>
</feature>
<comment type="domain">
    <text evidence="19">The ITPR1 structure has a large solenoid CY assembly built around the central helical bundle made of the C-terminal domains from four ITPR1 subunits. The solenoid scaffold includes domains responsible for binding of ligands and regulatory proteins and is connected via an allosteric nexus at the cytosolic-membrane interface to the transmembrane channel assembly. Six transmembrane helices from each subunit form the central ion-conduction pore.</text>
</comment>
<dbReference type="Pfam" id="PF08454">
    <property type="entry name" value="RIH_assoc"/>
    <property type="match status" value="1"/>
</dbReference>
<evidence type="ECO:0000256" key="7">
    <source>
        <dbReference type="ARBA" id="ARBA00022692"/>
    </source>
</evidence>
<comment type="catalytic activity">
    <reaction evidence="18">
        <text>Ca(2+)(in) = Ca(2+)(out)</text>
        <dbReference type="Rhea" id="RHEA:29671"/>
        <dbReference type="ChEBI" id="CHEBI:29108"/>
    </reaction>
</comment>
<evidence type="ECO:0000313" key="23">
    <source>
        <dbReference type="RefSeq" id="XP_070633190.1"/>
    </source>
</evidence>
<dbReference type="SMART" id="SM00472">
    <property type="entry name" value="MIR"/>
    <property type="match status" value="4"/>
</dbReference>
<dbReference type="InterPro" id="IPR005821">
    <property type="entry name" value="Ion_trans_dom"/>
</dbReference>
<dbReference type="Gene3D" id="1.10.287.70">
    <property type="match status" value="1"/>
</dbReference>
<sequence length="2727" mass="310492">MSDKMSSFLHIGDICSLYAEGSTNGFISTLGLVDDRCVVQPETGDLNNPPKKFRDCLFKLCPMNRYSAQKQFWKAAKPGANSTTDAVLLNKLHHAADLEKKQNETENRKLLGTVIQYGNVIQLLHLKSNKYLTVNKRLPALLEKNAMRVTLDEAGNEGSWFYIQPFYKLRSIGDSVVIGDKVVLNPVNAGQPLHASSHQLVDNPGCNEVNSVNCNTSWKIVLFMKWSDNKDDILKGGDVVRLFHAEQEKFLTCDEHRKKQHVFLRTTGRQSATSATSSKALWEVEVVQHDPCRGGAGYWNSLFRFKHLATGHYLAAEVDPDFEEECLEFQPSVDPDQDASRSRLRNAQEKMVYSLVSVPEGNDISSIFELDPTTLRGGDSLVPRNSYVRLRHLCTNTWVHSTNIPIDKEEEKPVMLKIGTSPVKEDKEAFAIVPVSPAEVRDLDFANDASKVLGSIAGKLEKGTITQNERRSVTKLLEDLVYFVTGGTNSGQDVLEVVFSKPNRERQKLMREQNILKQIFKLLQAPFTDCGDGPMLRLEELGDQRHAPFRHICRLCYRVLRHSQQDYRKNQEYIAKQFGFMQKQIGYDVLAEDTITALLHNNRKLLEKHITAAEIDTFVSLVRKNREPRFLDYLSDLCVSMNKSIPVTQELICKAVLNPTNADILIETKLVLSRFEFEGVSTGENALEAGEDEEEVWLFWRDSNKEVRSKSVRELAQDAKEGQKEDRDVLGYYRYQLNLFARMCLDRQYLAINDISGQLDVDLILRCMSDENLPYDLRASFCRLMLHMHVDRDPQEQVTPVKYARLWSEIPSEIAIDDYDSSGTSKDEIKERFAQTMEFVEEYLRDVVCQRFPFSDKEKNKLTFEVVNLARNLIYFGFYNFSDLLRLTKILLAILDCVHVTTIFPISKMAKGEENKGSNVMRSIHGVGELMTQVVLRGGGFLPMTPTATAPEGNVKQAEPEKEDIMVMDTKLKIIEILQFILNVRLDYRISCLLCIFKREFDESNSQTSETSSGNSSQEGPSNVPGALDFEHIEEQAEGIFGGSEENTPLDLDDHGGRTFLRVLLHLTMHDYPPLVSGALQLLFRHFSQRQEVLQAFKQVQLLVTSQDVDNYKQIKQDLDQLRSIVEKSELWVYKGQGPDEAMDGASGENEHKKTEILIRLSKLCVQESASVRKSRKQQQRLLRNMGAHAVVLELLQIPYEKAEDTKMQEIMRLAHEFLQNFCAGNQQNQALLHKHINLFLNPGILEAVTMQHIFMNNFQLCSEINERVVQHFVHCIETHGRNVQYIKFLQTIVKAEGKFIKKCQDMVMAELVNSGEDVLVFYNDRASFQTLIQMMRSERDRMDENSPLMYHIHLVELLAVCTEGKNVYTEIKCNSLLPLDDIVRVVTHEDCIPEVKIAYINFLNHCYVDTEVEMKEIYTSNHMWKLFENFLVDICRACNNTSDRKHADSILEKYVTEIVMSIVTTFFSSPFSDQSTTLQTRQPVFVQLLQGVFRVYHCNWLMPSQKASVESCIRVLSDVAKSRAIAIPVDLDSQVNNLFLKSHNLVQKTAMNWRLTARNAARRDSVLAASRDYRNIIERLQDIVSALEDRLRPLVQAELSVLVDVLHRPELLFPENTDARRKCESGGFICKLIKHTKQLLEENEEKLCIKVLQTLREMMTKDRGYGEKLISIDELDNAELPQAPDSENSTEQELEPSPPLRQLEDHKRGEALRQILVNRYYGNIRPSGRRESLTSFGNGPLSPGGPSKPGGGGGGSGSSPMSRGEMSLAEVQCHLDKEGASNLVIDLIMNASSDRVFHESILLAIALLEGGNTTIQHSFFCRLTEDKKSEKFFKVFYDRMKVAQQEIKATVTVNTSDLGNKKKDDEVDRDAPSRKKAKEPATQITEEVRDQLLEASAATRKAFTTFRREADPDDHYQSGEGAQAAADKNKDDLEMSAVITIMQPILRFLQLLCENHNRDLQNFLRCQNNKTNYNLVCETLQFLDCICGSTTGGLGLLGLYINEKNVALINQTLESLTEYCQGPCHENQNCIATHESNGIDIITALILNDINPLGKKRMDLVLELKNNASKLLLAIMESRHDSENAERILYNMRPKELVEVIKKAYMQGEVEFEDGENGEDGAASPRNVGHNIYILAHQLARHNKELQTMLKPGGQVDGDEALEFYAKHTAQIEIVRLDRTMEQIVFPVPSICEFLTKESKLRIYYTTERDEQGSKINDFFLRSEDLFNEMNWQKKLRAQPVLYWCARNMSFWSSISFNLAVLMNLLVAFFYPFKGVRGGTLEPHWSGLLWTAMLISLAIVIALPKPHGIRALIASTILRLIFSVGLQPTLFLLGAFNVCNKIIFLMSFVGNCGTFTRGYRAMVLDVEFLYHLLYLLICAMGLFVHEFFYSLLLFDLVYREETLLNVIKSVTRNGRSIILTAVLALILVYLFSIVGYLFFKDDFILEVDRLPNETSLPEASESLASEFLYSDVCRVETGENCSSPAPKEELVPAEETEQDKEHTCETLLMCIVTVLSHGLRSGGGVGDVLRKPSKEEPLFAARVIYDLLFFFMVIIIVLNLIFGVIIDTFADLRSEKQKKEEILKTTCFICGLERDKFDNKTVTFEEHIKEEHNMWHYLCFIVLVKVKDSTEYTGPESYVAEMIKERNLDWFPRMRAMSLVSSDSEGEQNELRNLQEKLESTMKLVTNLSGQLSELKDQMTEQRKQKQRIGLLGHPPHMNVNPQQPA</sequence>
<dbReference type="GeneID" id="109576135"/>
<dbReference type="PANTHER" id="PTHR45816:SF2">
    <property type="entry name" value="INOSITOL 1,4,5-TRISPHOSPHATE RECEPTOR"/>
    <property type="match status" value="1"/>
</dbReference>
<evidence type="ECO:0000256" key="8">
    <source>
        <dbReference type="ARBA" id="ARBA00022737"/>
    </source>
</evidence>
<evidence type="ECO:0000256" key="2">
    <source>
        <dbReference type="ARBA" id="ARBA00004638"/>
    </source>
</evidence>
<feature type="compositionally biased region" description="Low complexity" evidence="20">
    <location>
        <begin position="1736"/>
        <end position="1746"/>
    </location>
</feature>
<feature type="compositionally biased region" description="Gly residues" evidence="20">
    <location>
        <begin position="1748"/>
        <end position="1758"/>
    </location>
</feature>
<feature type="region of interest" description="Disordered" evidence="20">
    <location>
        <begin position="1005"/>
        <end position="1026"/>
    </location>
</feature>
<feature type="region of interest" description="Disordered" evidence="20">
    <location>
        <begin position="1859"/>
        <end position="1883"/>
    </location>
</feature>
<evidence type="ECO:0000256" key="5">
    <source>
        <dbReference type="ARBA" id="ARBA00022568"/>
    </source>
</evidence>
<dbReference type="Pfam" id="PF00520">
    <property type="entry name" value="Ion_trans"/>
    <property type="match status" value="1"/>
</dbReference>
<reference evidence="23" key="1">
    <citation type="submission" date="2025-08" db="UniProtKB">
        <authorList>
            <consortium name="RefSeq"/>
        </authorList>
    </citation>
    <scope>IDENTIFICATION</scope>
    <source>
        <tissue evidence="23">Blood</tissue>
    </source>
</reference>
<evidence type="ECO:0000256" key="20">
    <source>
        <dbReference type="SAM" id="MobiDB-lite"/>
    </source>
</evidence>
<dbReference type="InterPro" id="IPR016093">
    <property type="entry name" value="MIR_motif"/>
</dbReference>
<evidence type="ECO:0000256" key="19">
    <source>
        <dbReference type="RuleBase" id="RU368044"/>
    </source>
</evidence>
<feature type="transmembrane region" description="Helical" evidence="19">
    <location>
        <begin position="2548"/>
        <end position="2571"/>
    </location>
</feature>
<comment type="subunit">
    <text evidence="19">Homotetramer.</text>
</comment>
<comment type="subcellular location">
    <subcellularLocation>
        <location evidence="2">Cytoplasmic vesicle</location>
        <location evidence="2">Secretory vesicle membrane</location>
        <topology evidence="2">Multi-pass membrane protein</topology>
    </subcellularLocation>
    <subcellularLocation>
        <location evidence="1 19">Endoplasmic reticulum membrane</location>
        <topology evidence="1 19">Multi-pass membrane protein</topology>
    </subcellularLocation>
</comment>
<evidence type="ECO:0000256" key="13">
    <source>
        <dbReference type="ARBA" id="ARBA00023136"/>
    </source>
</evidence>
<keyword evidence="8" id="KW-0677">Repeat</keyword>
<evidence type="ECO:0000256" key="14">
    <source>
        <dbReference type="ARBA" id="ARBA00023170"/>
    </source>
</evidence>
<keyword evidence="10 19" id="KW-0106">Calcium</keyword>
<gene>
    <name evidence="23" type="primary">ITPR1</name>
</gene>
<dbReference type="Gene3D" id="1.25.10.30">
    <property type="entry name" value="IP3 receptor type 1 binding core, RIH domain"/>
    <property type="match status" value="1"/>
</dbReference>
<evidence type="ECO:0000256" key="18">
    <source>
        <dbReference type="ARBA" id="ARBA00036634"/>
    </source>
</evidence>
<feature type="domain" description="MIR" evidence="21">
    <location>
        <begin position="112"/>
        <end position="166"/>
    </location>
</feature>
<dbReference type="InterPro" id="IPR014821">
    <property type="entry name" value="Ins145_P3_rcpt"/>
</dbReference>
<dbReference type="Pfam" id="PF02815">
    <property type="entry name" value="MIR"/>
    <property type="match status" value="1"/>
</dbReference>
<dbReference type="RefSeq" id="XP_070633190.1">
    <property type="nucleotide sequence ID" value="XM_070777089.1"/>
</dbReference>
<evidence type="ECO:0000256" key="10">
    <source>
        <dbReference type="ARBA" id="ARBA00022837"/>
    </source>
</evidence>
<feature type="region of interest" description="Disordered" evidence="20">
    <location>
        <begin position="2698"/>
        <end position="2727"/>
    </location>
</feature>
<evidence type="ECO:0000256" key="4">
    <source>
        <dbReference type="ARBA" id="ARBA00022448"/>
    </source>
</evidence>
<feature type="domain" description="MIR" evidence="21">
    <location>
        <begin position="231"/>
        <end position="287"/>
    </location>
</feature>
<dbReference type="SUPFAM" id="SSF100909">
    <property type="entry name" value="IP3 receptor type 1 binding core, domain 2"/>
    <property type="match status" value="2"/>
</dbReference>
<dbReference type="SUPFAM" id="SSF48371">
    <property type="entry name" value="ARM repeat"/>
    <property type="match status" value="1"/>
</dbReference>
<dbReference type="Pfam" id="PF01365">
    <property type="entry name" value="RYDR_ITPR"/>
    <property type="match status" value="2"/>
</dbReference>